<name>A0A174LCU5_PHOVU</name>
<gene>
    <name evidence="2" type="ORF">ERS852457_03653</name>
</gene>
<dbReference type="PANTHER" id="PTHR33498:SF1">
    <property type="entry name" value="TRANSPOSASE FOR INSERTION SEQUENCE ELEMENT IS1557"/>
    <property type="match status" value="1"/>
</dbReference>
<evidence type="ECO:0000259" key="1">
    <source>
        <dbReference type="Pfam" id="PF01610"/>
    </source>
</evidence>
<dbReference type="EMBL" id="CYZI01000034">
    <property type="protein sequence ID" value="CUP20347.1"/>
    <property type="molecule type" value="Genomic_DNA"/>
</dbReference>
<dbReference type="RefSeq" id="WP_016660950.1">
    <property type="nucleotide sequence ID" value="NZ_CYZI01000034.1"/>
</dbReference>
<sequence>METSPVTCRTLEEFYHIDCHTFEKQYKEVLSGYRNWEQLSHADEWMLFPENIGPHLAIDETSLSNGELYTFVTNRDACTRECSLVAVVAGTKSEDVIAVLQRIDEESRYAVKEVTLDLSDSMRKIVRTAFPKACRVIDRFHIQKLACDAVQELRIKHRWDAIQQANEEMEEAKQKNEDYVPYRYANGDTRRELLIRSRYLLFKSADKWTERQKQRAAILFEEYPDVKKAYGLCHSLRMIFSRNTIKDAARLAMARWYYKVEEAGMHSFNVIAATFYEHYDEILNFYNHRSSNAMAESFNAKIKLFRANLRGVADKRFFLFRIAKLYAYPH</sequence>
<evidence type="ECO:0000313" key="3">
    <source>
        <dbReference type="Proteomes" id="UP000095333"/>
    </source>
</evidence>
<reference evidence="2 3" key="1">
    <citation type="submission" date="2015-09" db="EMBL/GenBank/DDBJ databases">
        <authorList>
            <consortium name="Pathogen Informatics"/>
        </authorList>
    </citation>
    <scope>NUCLEOTIDE SEQUENCE [LARGE SCALE GENOMIC DNA]</scope>
    <source>
        <strain evidence="2 3">2789STDY5834842</strain>
    </source>
</reference>
<feature type="domain" description="Transposase IS204/IS1001/IS1096/IS1165 DDE" evidence="1">
    <location>
        <begin position="56"/>
        <end position="322"/>
    </location>
</feature>
<dbReference type="PANTHER" id="PTHR33498">
    <property type="entry name" value="TRANSPOSASE FOR INSERTION SEQUENCE ELEMENT IS1557"/>
    <property type="match status" value="1"/>
</dbReference>
<dbReference type="InterPro" id="IPR047951">
    <property type="entry name" value="Transpos_ISL3"/>
</dbReference>
<dbReference type="InterPro" id="IPR002560">
    <property type="entry name" value="Transposase_DDE"/>
</dbReference>
<dbReference type="AlphaFoldDB" id="A0A174LCU5"/>
<protein>
    <submittedName>
        <fullName evidence="2">Transposase</fullName>
    </submittedName>
</protein>
<dbReference type="Pfam" id="PF01610">
    <property type="entry name" value="DDE_Tnp_ISL3"/>
    <property type="match status" value="1"/>
</dbReference>
<evidence type="ECO:0000313" key="2">
    <source>
        <dbReference type="EMBL" id="CUP20347.1"/>
    </source>
</evidence>
<organism evidence="2 3">
    <name type="scientific">Phocaeicola vulgatus</name>
    <name type="common">Bacteroides vulgatus</name>
    <dbReference type="NCBI Taxonomy" id="821"/>
    <lineage>
        <taxon>Bacteria</taxon>
        <taxon>Pseudomonadati</taxon>
        <taxon>Bacteroidota</taxon>
        <taxon>Bacteroidia</taxon>
        <taxon>Bacteroidales</taxon>
        <taxon>Bacteroidaceae</taxon>
        <taxon>Phocaeicola</taxon>
    </lineage>
</organism>
<accession>A0A174LCU5</accession>
<dbReference type="Proteomes" id="UP000095333">
    <property type="component" value="Unassembled WGS sequence"/>
</dbReference>
<proteinExistence type="predicted"/>